<evidence type="ECO:0000313" key="3">
    <source>
        <dbReference type="Proteomes" id="UP001283361"/>
    </source>
</evidence>
<reference evidence="2" key="1">
    <citation type="journal article" date="2023" name="G3 (Bethesda)">
        <title>A reference genome for the long-term kleptoplast-retaining sea slug Elysia crispata morphotype clarki.</title>
        <authorList>
            <person name="Eastman K.E."/>
            <person name="Pendleton A.L."/>
            <person name="Shaikh M.A."/>
            <person name="Suttiyut T."/>
            <person name="Ogas R."/>
            <person name="Tomko P."/>
            <person name="Gavelis G."/>
            <person name="Widhalm J.R."/>
            <person name="Wisecaver J.H."/>
        </authorList>
    </citation>
    <scope>NUCLEOTIDE SEQUENCE</scope>
    <source>
        <strain evidence="2">ECLA1</strain>
    </source>
</reference>
<feature type="compositionally biased region" description="Basic and acidic residues" evidence="1">
    <location>
        <begin position="160"/>
        <end position="173"/>
    </location>
</feature>
<name>A0AAE1E5I3_9GAST</name>
<protein>
    <submittedName>
        <fullName evidence="2">Uncharacterized protein</fullName>
    </submittedName>
</protein>
<evidence type="ECO:0000313" key="2">
    <source>
        <dbReference type="EMBL" id="KAK3794310.1"/>
    </source>
</evidence>
<gene>
    <name evidence="2" type="ORF">RRG08_060980</name>
</gene>
<feature type="region of interest" description="Disordered" evidence="1">
    <location>
        <begin position="52"/>
        <end position="74"/>
    </location>
</feature>
<evidence type="ECO:0000256" key="1">
    <source>
        <dbReference type="SAM" id="MobiDB-lite"/>
    </source>
</evidence>
<comment type="caution">
    <text evidence="2">The sequence shown here is derived from an EMBL/GenBank/DDBJ whole genome shotgun (WGS) entry which is preliminary data.</text>
</comment>
<dbReference type="AlphaFoldDB" id="A0AAE1E5I3"/>
<sequence>MIVSEVCGIKMFKGDDRLRTSPRVSEVPINTGLQSLFIREEMAIVANPPQDSLVSRERKGRGRSMSADKARWPRPVSKRSLLKWGGGEEEQLCQAWDILGHLGQGKGGKGGKGRKLWLQKPVHAPESKRQNSLLCDNYYGIDALAGQDSIIARTADSSPEENKSDDGKSHRSV</sequence>
<dbReference type="EMBL" id="JAWDGP010001129">
    <property type="protein sequence ID" value="KAK3794310.1"/>
    <property type="molecule type" value="Genomic_DNA"/>
</dbReference>
<feature type="region of interest" description="Disordered" evidence="1">
    <location>
        <begin position="152"/>
        <end position="173"/>
    </location>
</feature>
<dbReference type="Proteomes" id="UP001283361">
    <property type="component" value="Unassembled WGS sequence"/>
</dbReference>
<keyword evidence="3" id="KW-1185">Reference proteome</keyword>
<proteinExistence type="predicted"/>
<accession>A0AAE1E5I3</accession>
<organism evidence="2 3">
    <name type="scientific">Elysia crispata</name>
    <name type="common">lettuce slug</name>
    <dbReference type="NCBI Taxonomy" id="231223"/>
    <lineage>
        <taxon>Eukaryota</taxon>
        <taxon>Metazoa</taxon>
        <taxon>Spiralia</taxon>
        <taxon>Lophotrochozoa</taxon>
        <taxon>Mollusca</taxon>
        <taxon>Gastropoda</taxon>
        <taxon>Heterobranchia</taxon>
        <taxon>Euthyneura</taxon>
        <taxon>Panpulmonata</taxon>
        <taxon>Sacoglossa</taxon>
        <taxon>Placobranchoidea</taxon>
        <taxon>Plakobranchidae</taxon>
        <taxon>Elysia</taxon>
    </lineage>
</organism>